<name>A0A0N0NQZ4_9EURO</name>
<reference evidence="1 2" key="1">
    <citation type="submission" date="2015-06" db="EMBL/GenBank/DDBJ databases">
        <title>Draft genome of the ant-associated black yeast Phialophora attae CBS 131958.</title>
        <authorList>
            <person name="Moreno L.F."/>
            <person name="Stielow B.J."/>
            <person name="de Hoog S."/>
            <person name="Vicente V.A."/>
            <person name="Weiss V.A."/>
            <person name="de Vries M."/>
            <person name="Cruz L.M."/>
            <person name="Souza E.M."/>
        </authorList>
    </citation>
    <scope>NUCLEOTIDE SEQUENCE [LARGE SCALE GENOMIC DNA]</scope>
    <source>
        <strain evidence="1 2">CBS 131958</strain>
    </source>
</reference>
<evidence type="ECO:0000313" key="2">
    <source>
        <dbReference type="Proteomes" id="UP000038010"/>
    </source>
</evidence>
<protein>
    <submittedName>
        <fullName evidence="1">Uncharacterized protein</fullName>
    </submittedName>
</protein>
<comment type="caution">
    <text evidence="1">The sequence shown here is derived from an EMBL/GenBank/DDBJ whole genome shotgun (WGS) entry which is preliminary data.</text>
</comment>
<dbReference type="VEuPathDB" id="FungiDB:AB675_8770"/>
<keyword evidence="2" id="KW-1185">Reference proteome</keyword>
<sequence length="226" mass="26460">MGRLDYVDYDVDWDDGYDAKLFDGRLGDLEESNTTFDDRDDFNAKLGGSGDGSDWCRDAGHNRIPSFYVNLGSIDPAFRRGGDNTKALLVNWCKVNGLSRSYYWWGNTSVFTKRWVSDQARYLRKERANIERAFPQYLNPERIFLEGFFQAMAFAVEQPDVFFFTPARKDWKEKSIWQTAEYPALTRNPYVQRIWRIDPSYTGNYTELLWDRARDDPLPPIGYYPA</sequence>
<evidence type="ECO:0000313" key="1">
    <source>
        <dbReference type="EMBL" id="KPI44488.1"/>
    </source>
</evidence>
<proteinExistence type="predicted"/>
<dbReference type="RefSeq" id="XP_018004451.1">
    <property type="nucleotide sequence ID" value="XM_018149245.1"/>
</dbReference>
<gene>
    <name evidence="1" type="ORF">AB675_8770</name>
</gene>
<dbReference type="AlphaFoldDB" id="A0A0N0NQZ4"/>
<dbReference type="EMBL" id="LFJN01000003">
    <property type="protein sequence ID" value="KPI44488.1"/>
    <property type="molecule type" value="Genomic_DNA"/>
</dbReference>
<dbReference type="OrthoDB" id="73875at2759"/>
<organism evidence="1 2">
    <name type="scientific">Cyphellophora attinorum</name>
    <dbReference type="NCBI Taxonomy" id="1664694"/>
    <lineage>
        <taxon>Eukaryota</taxon>
        <taxon>Fungi</taxon>
        <taxon>Dikarya</taxon>
        <taxon>Ascomycota</taxon>
        <taxon>Pezizomycotina</taxon>
        <taxon>Eurotiomycetes</taxon>
        <taxon>Chaetothyriomycetidae</taxon>
        <taxon>Chaetothyriales</taxon>
        <taxon>Cyphellophoraceae</taxon>
        <taxon>Cyphellophora</taxon>
    </lineage>
</organism>
<dbReference type="Proteomes" id="UP000038010">
    <property type="component" value="Unassembled WGS sequence"/>
</dbReference>
<accession>A0A0N0NQZ4</accession>
<dbReference type="GeneID" id="28741125"/>